<reference evidence="2 3" key="1">
    <citation type="submission" date="2024-07" db="EMBL/GenBank/DDBJ databases">
        <title>Section-level genome sequencing and comparative genomics of Aspergillus sections Usti and Cavernicolus.</title>
        <authorList>
            <consortium name="Lawrence Berkeley National Laboratory"/>
            <person name="Nybo J.L."/>
            <person name="Vesth T.C."/>
            <person name="Theobald S."/>
            <person name="Frisvad J.C."/>
            <person name="Larsen T.O."/>
            <person name="Kjaerboelling I."/>
            <person name="Rothschild-Mancinelli K."/>
            <person name="Lyhne E.K."/>
            <person name="Kogle M.E."/>
            <person name="Barry K."/>
            <person name="Clum A."/>
            <person name="Na H."/>
            <person name="Ledsgaard L."/>
            <person name="Lin J."/>
            <person name="Lipzen A."/>
            <person name="Kuo A."/>
            <person name="Riley R."/>
            <person name="Mondo S."/>
            <person name="Labutti K."/>
            <person name="Haridas S."/>
            <person name="Pangalinan J."/>
            <person name="Salamov A.A."/>
            <person name="Simmons B.A."/>
            <person name="Magnuson J.K."/>
            <person name="Chen J."/>
            <person name="Drula E."/>
            <person name="Henrissat B."/>
            <person name="Wiebenga A."/>
            <person name="Lubbers R.J."/>
            <person name="Gomes A.C."/>
            <person name="Makela M.R."/>
            <person name="Stajich J."/>
            <person name="Grigoriev I.V."/>
            <person name="Mortensen U.H."/>
            <person name="De Vries R.P."/>
            <person name="Baker S.E."/>
            <person name="Andersen M.R."/>
        </authorList>
    </citation>
    <scope>NUCLEOTIDE SEQUENCE [LARGE SCALE GENOMIC DNA]</scope>
    <source>
        <strain evidence="2 3">CBS 123904</strain>
    </source>
</reference>
<dbReference type="PANTHER" id="PTHR35605:SF1">
    <property type="entry name" value="ECP2 EFFECTOR PROTEIN DOMAIN-CONTAINING PROTEIN-RELATED"/>
    <property type="match status" value="1"/>
</dbReference>
<dbReference type="EMBL" id="JBFXLU010000096">
    <property type="protein sequence ID" value="KAL2842743.1"/>
    <property type="molecule type" value="Genomic_DNA"/>
</dbReference>
<dbReference type="Proteomes" id="UP001610446">
    <property type="component" value="Unassembled WGS sequence"/>
</dbReference>
<protein>
    <submittedName>
        <fullName evidence="2">Uncharacterized protein</fullName>
    </submittedName>
</protein>
<feature type="signal peptide" evidence="1">
    <location>
        <begin position="1"/>
        <end position="21"/>
    </location>
</feature>
<evidence type="ECO:0000313" key="3">
    <source>
        <dbReference type="Proteomes" id="UP001610446"/>
    </source>
</evidence>
<evidence type="ECO:0000313" key="2">
    <source>
        <dbReference type="EMBL" id="KAL2842743.1"/>
    </source>
</evidence>
<name>A0ABR4JUW9_9EURO</name>
<evidence type="ECO:0000256" key="1">
    <source>
        <dbReference type="SAM" id="SignalP"/>
    </source>
</evidence>
<sequence length="196" mass="22133">MRFNTKMVAMWAATMAIMVTGLPTSETDLTPLNGTSREIAFEHYNATTADEQFPIELLGIDFDSLAGLSPSDEPVDDNAKKQRNPYWSVECDPSGYSRADLGMIRGAIKHLRKQKRDTTLRPWHCTRVTCKNKSAIYWCNGDKVDTTLPLSAIGDAAFIVLKKCPWHFQKGPTSLTGILHHVTHWKTMVMYDSWHC</sequence>
<dbReference type="PANTHER" id="PTHR35605">
    <property type="entry name" value="ECP2 EFFECTOR PROTEIN DOMAIN-CONTAINING PROTEIN-RELATED"/>
    <property type="match status" value="1"/>
</dbReference>
<organism evidence="2 3">
    <name type="scientific">Aspergillus pseudoustus</name>
    <dbReference type="NCBI Taxonomy" id="1810923"/>
    <lineage>
        <taxon>Eukaryota</taxon>
        <taxon>Fungi</taxon>
        <taxon>Dikarya</taxon>
        <taxon>Ascomycota</taxon>
        <taxon>Pezizomycotina</taxon>
        <taxon>Eurotiomycetes</taxon>
        <taxon>Eurotiomycetidae</taxon>
        <taxon>Eurotiales</taxon>
        <taxon>Aspergillaceae</taxon>
        <taxon>Aspergillus</taxon>
        <taxon>Aspergillus subgen. Nidulantes</taxon>
    </lineage>
</organism>
<gene>
    <name evidence="2" type="ORF">BJY01DRAFT_248896</name>
</gene>
<accession>A0ABR4JUW9</accession>
<comment type="caution">
    <text evidence="2">The sequence shown here is derived from an EMBL/GenBank/DDBJ whole genome shotgun (WGS) entry which is preliminary data.</text>
</comment>
<keyword evidence="3" id="KW-1185">Reference proteome</keyword>
<proteinExistence type="predicted"/>
<feature type="chain" id="PRO_5047011992" evidence="1">
    <location>
        <begin position="22"/>
        <end position="196"/>
    </location>
</feature>
<keyword evidence="1" id="KW-0732">Signal</keyword>